<evidence type="ECO:0000313" key="2">
    <source>
        <dbReference type="Proteomes" id="UP000599312"/>
    </source>
</evidence>
<dbReference type="AlphaFoldDB" id="A0A931FLB3"/>
<organism evidence="1 2">
    <name type="scientific">Microvirga alba</name>
    <dbReference type="NCBI Taxonomy" id="2791025"/>
    <lineage>
        <taxon>Bacteria</taxon>
        <taxon>Pseudomonadati</taxon>
        <taxon>Pseudomonadota</taxon>
        <taxon>Alphaproteobacteria</taxon>
        <taxon>Hyphomicrobiales</taxon>
        <taxon>Methylobacteriaceae</taxon>
        <taxon>Microvirga</taxon>
    </lineage>
</organism>
<gene>
    <name evidence="1" type="ORF">I2H38_01090</name>
</gene>
<proteinExistence type="predicted"/>
<dbReference type="EMBL" id="JADQDO010000001">
    <property type="protein sequence ID" value="MBF9231964.1"/>
    <property type="molecule type" value="Genomic_DNA"/>
</dbReference>
<reference evidence="1" key="1">
    <citation type="submission" date="2020-11" db="EMBL/GenBank/DDBJ databases">
        <authorList>
            <person name="Kim M.K."/>
        </authorList>
    </citation>
    <scope>NUCLEOTIDE SEQUENCE</scope>
    <source>
        <strain evidence="1">BT350</strain>
    </source>
</reference>
<keyword evidence="2" id="KW-1185">Reference proteome</keyword>
<evidence type="ECO:0000313" key="1">
    <source>
        <dbReference type="EMBL" id="MBF9231964.1"/>
    </source>
</evidence>
<name>A0A931FLB3_9HYPH</name>
<sequence length="181" mass="19986">MIEGPRSQSRSICILFHPSIVPILDVFRSLRRLEDRYDLTLLNGPEEALTRLTGAEAARTIVSDALLLAFCLARQQRRSPLSHQPPGSRRGTIDEYCLVTLLGASRYGDSELAREAARALGLSSIEVAASLVVDLVRQIERTYLPLDVPTLSEFRIIVADRSIREEAVPPSLSPAGFNFSL</sequence>
<dbReference type="Proteomes" id="UP000599312">
    <property type="component" value="Unassembled WGS sequence"/>
</dbReference>
<protein>
    <submittedName>
        <fullName evidence="1">Uncharacterized protein</fullName>
    </submittedName>
</protein>
<comment type="caution">
    <text evidence="1">The sequence shown here is derived from an EMBL/GenBank/DDBJ whole genome shotgun (WGS) entry which is preliminary data.</text>
</comment>
<accession>A0A931FLB3</accession>